<evidence type="ECO:0000313" key="3">
    <source>
        <dbReference type="Proteomes" id="UP000003112"/>
    </source>
</evidence>
<dbReference type="EMBL" id="AEPD01000046">
    <property type="protein sequence ID" value="EFU29493.1"/>
    <property type="molecule type" value="Genomic_DNA"/>
</dbReference>
<evidence type="ECO:0000256" key="1">
    <source>
        <dbReference type="SAM" id="MobiDB-lite"/>
    </source>
</evidence>
<dbReference type="AlphaFoldDB" id="E6KAC0"/>
<feature type="region of interest" description="Disordered" evidence="1">
    <location>
        <begin position="1"/>
        <end position="33"/>
    </location>
</feature>
<dbReference type="Proteomes" id="UP000003112">
    <property type="component" value="Unassembled WGS sequence"/>
</dbReference>
<organism evidence="2 3">
    <name type="scientific">Segatella buccae ATCC 33574</name>
    <dbReference type="NCBI Taxonomy" id="873513"/>
    <lineage>
        <taxon>Bacteria</taxon>
        <taxon>Pseudomonadati</taxon>
        <taxon>Bacteroidota</taxon>
        <taxon>Bacteroidia</taxon>
        <taxon>Bacteroidales</taxon>
        <taxon>Prevotellaceae</taxon>
        <taxon>Segatella</taxon>
    </lineage>
</organism>
<dbReference type="HOGENOM" id="CLU_2524731_0_0_10"/>
<reference evidence="2 3" key="1">
    <citation type="submission" date="2010-10" db="EMBL/GenBank/DDBJ databases">
        <authorList>
            <person name="Muzny D."/>
            <person name="Qin X."/>
            <person name="Deng J."/>
            <person name="Jiang H."/>
            <person name="Liu Y."/>
            <person name="Qu J."/>
            <person name="Song X.-Z."/>
            <person name="Zhang L."/>
            <person name="Thornton R."/>
            <person name="Coyle M."/>
            <person name="Francisco L."/>
            <person name="Jackson L."/>
            <person name="Javaid M."/>
            <person name="Korchina V."/>
            <person name="Kovar C."/>
            <person name="Mata R."/>
            <person name="Mathew T."/>
            <person name="Ngo R."/>
            <person name="Nguyen L."/>
            <person name="Nguyen N."/>
            <person name="Okwuonu G."/>
            <person name="Ongeri F."/>
            <person name="Pham C."/>
            <person name="Simmons D."/>
            <person name="Wilczek-Boney K."/>
            <person name="Hale W."/>
            <person name="Jakkamsetti A."/>
            <person name="Pham P."/>
            <person name="Ruth R."/>
            <person name="San Lucas F."/>
            <person name="Warren J."/>
            <person name="Zhang J."/>
            <person name="Zhao Z."/>
            <person name="Zhou C."/>
            <person name="Zhu D."/>
            <person name="Lee S."/>
            <person name="Bess C."/>
            <person name="Blankenburg K."/>
            <person name="Forbes L."/>
            <person name="Fu Q."/>
            <person name="Gubbala S."/>
            <person name="Hirani K."/>
            <person name="Jayaseelan J.C."/>
            <person name="Lara F."/>
            <person name="Munidasa M."/>
            <person name="Palculict T."/>
            <person name="Patil S."/>
            <person name="Pu L.-L."/>
            <person name="Saada N."/>
            <person name="Tang L."/>
            <person name="Weissenberger G."/>
            <person name="Zhu Y."/>
            <person name="Hemphill L."/>
            <person name="Shang Y."/>
            <person name="Youmans B."/>
            <person name="Ayvaz T."/>
            <person name="Ross M."/>
            <person name="Santibanez J."/>
            <person name="Aqrawi P."/>
            <person name="Gross S."/>
            <person name="Joshi V."/>
            <person name="Fowler G."/>
            <person name="Nazareth L."/>
            <person name="Reid J."/>
            <person name="Worley K."/>
            <person name="Petrosino J."/>
            <person name="Highlander S."/>
            <person name="Gibbs R."/>
        </authorList>
    </citation>
    <scope>NUCLEOTIDE SEQUENCE [LARGE SCALE GENOMIC DNA]</scope>
    <source>
        <strain evidence="2 3">ATCC 33574</strain>
    </source>
</reference>
<name>E6KAC0_9BACT</name>
<comment type="caution">
    <text evidence="2">The sequence shown here is derived from an EMBL/GenBank/DDBJ whole genome shotgun (WGS) entry which is preliminary data.</text>
</comment>
<sequence length="84" mass="8659">MDKNGKAGARPIGNCEPQLDDTHGPAVDTKTATMGGGKALQGLRLSLAVDTKTATMERGTAFAQSAFIAGSRHKNSHDGRGHGI</sequence>
<protein>
    <submittedName>
        <fullName evidence="2">Uncharacterized protein</fullName>
    </submittedName>
</protein>
<evidence type="ECO:0000313" key="2">
    <source>
        <dbReference type="EMBL" id="EFU29493.1"/>
    </source>
</evidence>
<keyword evidence="3" id="KW-1185">Reference proteome</keyword>
<accession>E6KAC0</accession>
<gene>
    <name evidence="2" type="ORF">HMPREF6485_2556</name>
</gene>
<proteinExistence type="predicted"/>